<dbReference type="GO" id="GO:0004810">
    <property type="term" value="F:CCA tRNA nucleotidyltransferase activity"/>
    <property type="evidence" value="ECO:0007669"/>
    <property type="project" value="UniProtKB-UniRule"/>
</dbReference>
<keyword evidence="2 11" id="KW-0808">Transferase</keyword>
<dbReference type="GO" id="GO:0042245">
    <property type="term" value="P:RNA repair"/>
    <property type="evidence" value="ECO:0007669"/>
    <property type="project" value="UniProtKB-KW"/>
</dbReference>
<evidence type="ECO:0000313" key="16">
    <source>
        <dbReference type="Proteomes" id="UP000195611"/>
    </source>
</evidence>
<dbReference type="Gene3D" id="1.20.58.560">
    <property type="match status" value="1"/>
</dbReference>
<dbReference type="GO" id="GO:0000287">
    <property type="term" value="F:magnesium ion binding"/>
    <property type="evidence" value="ECO:0007669"/>
    <property type="project" value="UniProtKB-UniRule"/>
</dbReference>
<comment type="catalytic activity">
    <reaction evidence="11">
        <text>a tRNA with a 3' CCA end + 2 CTP + ATP = a tRNA with a 3' CCACCA end + 3 diphosphate</text>
        <dbReference type="Rhea" id="RHEA:76235"/>
        <dbReference type="Rhea" id="RHEA-COMP:10468"/>
        <dbReference type="Rhea" id="RHEA-COMP:18655"/>
        <dbReference type="ChEBI" id="CHEBI:30616"/>
        <dbReference type="ChEBI" id="CHEBI:33019"/>
        <dbReference type="ChEBI" id="CHEBI:37563"/>
        <dbReference type="ChEBI" id="CHEBI:83071"/>
        <dbReference type="ChEBI" id="CHEBI:195187"/>
    </reaction>
</comment>
<dbReference type="PANTHER" id="PTHR46173:SF1">
    <property type="entry name" value="CCA TRNA NUCLEOTIDYLTRANSFERASE 1, MITOCHONDRIAL"/>
    <property type="match status" value="1"/>
</dbReference>
<feature type="binding site" evidence="11">
    <location>
        <position position="37"/>
    </location>
    <ligand>
        <name>CTP</name>
        <dbReference type="ChEBI" id="CHEBI:37563"/>
    </ligand>
</feature>
<evidence type="ECO:0000256" key="9">
    <source>
        <dbReference type="ARBA" id="ARBA00022842"/>
    </source>
</evidence>
<gene>
    <name evidence="11" type="primary">cca</name>
    <name evidence="15" type="ORF">FM115_09525</name>
</gene>
<dbReference type="Pfam" id="PF01743">
    <property type="entry name" value="PolyA_pol"/>
    <property type="match status" value="1"/>
</dbReference>
<feature type="domain" description="tRNA nucleotidyltransferase/poly(A) polymerase RNA and SrmB- binding" evidence="13">
    <location>
        <begin position="176"/>
        <end position="235"/>
    </location>
</feature>
<keyword evidence="3 11" id="KW-0819">tRNA processing</keyword>
<dbReference type="NCBIfam" id="NF009814">
    <property type="entry name" value="PRK13299.1"/>
    <property type="match status" value="1"/>
</dbReference>
<dbReference type="GO" id="GO:0005524">
    <property type="term" value="F:ATP binding"/>
    <property type="evidence" value="ECO:0007669"/>
    <property type="project" value="UniProtKB-UniRule"/>
</dbReference>
<feature type="binding site" evidence="11">
    <location>
        <position position="161"/>
    </location>
    <ligand>
        <name>ATP</name>
        <dbReference type="ChEBI" id="CHEBI:30616"/>
    </ligand>
</feature>
<accession>A0A1R4KDW1</accession>
<evidence type="ECO:0000256" key="4">
    <source>
        <dbReference type="ARBA" id="ARBA00022695"/>
    </source>
</evidence>
<feature type="binding site" evidence="11">
    <location>
        <position position="118"/>
    </location>
    <ligand>
        <name>CTP</name>
        <dbReference type="ChEBI" id="CHEBI:37563"/>
    </ligand>
</feature>
<dbReference type="Gene3D" id="1.10.246.80">
    <property type="match status" value="1"/>
</dbReference>
<dbReference type="InterPro" id="IPR032810">
    <property type="entry name" value="CCA-adding_enz_C"/>
</dbReference>
<dbReference type="HAMAP" id="MF_01263">
    <property type="entry name" value="CCA_bact_type3"/>
    <property type="match status" value="1"/>
</dbReference>
<comment type="miscellaneous">
    <text evidence="11">A single active site specifically recognizes both ATP and CTP and is responsible for their addition.</text>
</comment>
<feature type="binding site" evidence="11">
    <location>
        <position position="170"/>
    </location>
    <ligand>
        <name>CTP</name>
        <dbReference type="ChEBI" id="CHEBI:37563"/>
    </ligand>
</feature>
<evidence type="ECO:0000259" key="13">
    <source>
        <dbReference type="Pfam" id="PF12627"/>
    </source>
</evidence>
<comment type="catalytic activity">
    <reaction evidence="11">
        <text>a tRNA precursor + 2 CTP + ATP = a tRNA with a 3' CCA end + 3 diphosphate</text>
        <dbReference type="Rhea" id="RHEA:14433"/>
        <dbReference type="Rhea" id="RHEA-COMP:10465"/>
        <dbReference type="Rhea" id="RHEA-COMP:10468"/>
        <dbReference type="ChEBI" id="CHEBI:30616"/>
        <dbReference type="ChEBI" id="CHEBI:33019"/>
        <dbReference type="ChEBI" id="CHEBI:37563"/>
        <dbReference type="ChEBI" id="CHEBI:74896"/>
        <dbReference type="ChEBI" id="CHEBI:83071"/>
        <dbReference type="EC" id="2.7.7.72"/>
    </reaction>
</comment>
<protein>
    <recommendedName>
        <fullName evidence="11">CCA-adding enzyme</fullName>
        <ecNumber evidence="11">2.7.7.72</ecNumber>
    </recommendedName>
    <alternativeName>
        <fullName evidence="11">CCA tRNA nucleotidyltransferase</fullName>
    </alternativeName>
    <alternativeName>
        <fullName evidence="11">tRNA CCA-pyrophosphorylase</fullName>
    </alternativeName>
    <alternativeName>
        <fullName evidence="11">tRNA adenylyl-/cytidylyl- transferase</fullName>
    </alternativeName>
    <alternativeName>
        <fullName evidence="11">tRNA nucleotidyltransferase</fullName>
    </alternativeName>
    <alternativeName>
        <fullName evidence="11">tRNA-NT</fullName>
    </alternativeName>
</protein>
<comment type="function">
    <text evidence="11">Catalyzes the addition and repair of the essential 3'-terminal CCA sequence in tRNAs without using a nucleic acid template. Adds these three nucleotides in the order of C, C, and A to the tRNA nucleotide-73, using CTP and ATP as substrates and producing inorganic pyrophosphate. tRNA 3'-terminal CCA addition is required both for tRNA processing and repair. Also involved in tRNA surveillance by mediating tandem CCA addition to generate a CCACCA at the 3' terminus of unstable tRNAs. While stable tRNAs receive only 3'-terminal CCA, unstable tRNAs are marked with CCACCA and rapidly degraded.</text>
</comment>
<dbReference type="Proteomes" id="UP000195611">
    <property type="component" value="Unassembled WGS sequence"/>
</dbReference>
<dbReference type="InterPro" id="IPR050264">
    <property type="entry name" value="Bact_CCA-adding_enz_type3_sf"/>
</dbReference>
<evidence type="ECO:0000259" key="14">
    <source>
        <dbReference type="Pfam" id="PF13735"/>
    </source>
</evidence>
<keyword evidence="10 11" id="KW-0694">RNA-binding</keyword>
<dbReference type="SUPFAM" id="SSF81301">
    <property type="entry name" value="Nucleotidyltransferase"/>
    <property type="match status" value="1"/>
</dbReference>
<comment type="similarity">
    <text evidence="11">Belongs to the tRNA nucleotidyltransferase/poly(A) polymerase family. Bacterial CCA-adding enzyme type 3 subfamily.</text>
</comment>
<keyword evidence="4 11" id="KW-0548">Nucleotidyltransferase</keyword>
<feature type="binding site" evidence="11">
    <location>
        <position position="161"/>
    </location>
    <ligand>
        <name>CTP</name>
        <dbReference type="ChEBI" id="CHEBI:37563"/>
    </ligand>
</feature>
<feature type="binding site" evidence="11">
    <location>
        <position position="167"/>
    </location>
    <ligand>
        <name>ATP</name>
        <dbReference type="ChEBI" id="CHEBI:30616"/>
    </ligand>
</feature>
<dbReference type="GO" id="GO:0001680">
    <property type="term" value="P:tRNA 3'-terminal CCA addition"/>
    <property type="evidence" value="ECO:0007669"/>
    <property type="project" value="UniProtKB-UniRule"/>
</dbReference>
<evidence type="ECO:0000256" key="2">
    <source>
        <dbReference type="ARBA" id="ARBA00022679"/>
    </source>
</evidence>
<keyword evidence="9 11" id="KW-0460">Magnesium</keyword>
<dbReference type="InterPro" id="IPR043519">
    <property type="entry name" value="NT_sf"/>
</dbReference>
<dbReference type="CDD" id="cd05398">
    <property type="entry name" value="NT_ClassII-CCAase"/>
    <property type="match status" value="1"/>
</dbReference>
<proteinExistence type="inferred from homology"/>
<evidence type="ECO:0000256" key="10">
    <source>
        <dbReference type="ARBA" id="ARBA00022884"/>
    </source>
</evidence>
<feature type="binding site" evidence="11">
    <location>
        <position position="49"/>
    </location>
    <ligand>
        <name>Mg(2+)</name>
        <dbReference type="ChEBI" id="CHEBI:18420"/>
    </ligand>
</feature>
<feature type="binding site" evidence="11">
    <location>
        <position position="47"/>
    </location>
    <ligand>
        <name>Mg(2+)</name>
        <dbReference type="ChEBI" id="CHEBI:18420"/>
    </ligand>
</feature>
<dbReference type="GO" id="GO:0000049">
    <property type="term" value="F:tRNA binding"/>
    <property type="evidence" value="ECO:0007669"/>
    <property type="project" value="UniProtKB-UniRule"/>
</dbReference>
<feature type="binding site" evidence="11">
    <location>
        <position position="164"/>
    </location>
    <ligand>
        <name>CTP</name>
        <dbReference type="ChEBI" id="CHEBI:37563"/>
    </ligand>
</feature>
<dbReference type="AlphaFoldDB" id="A0A1R4KDW1"/>
<feature type="binding site" evidence="11">
    <location>
        <position position="170"/>
    </location>
    <ligand>
        <name>ATP</name>
        <dbReference type="ChEBI" id="CHEBI:30616"/>
    </ligand>
</feature>
<evidence type="ECO:0000313" key="15">
    <source>
        <dbReference type="EMBL" id="SJN42486.1"/>
    </source>
</evidence>
<feature type="domain" description="CCA-adding enzyme C-terminal" evidence="14">
    <location>
        <begin position="249"/>
        <end position="395"/>
    </location>
</feature>
<dbReference type="Pfam" id="PF12627">
    <property type="entry name" value="PolyA_pol_RNAbd"/>
    <property type="match status" value="1"/>
</dbReference>
<dbReference type="InterPro" id="IPR023068">
    <property type="entry name" value="CCA-adding_enz_firmicutes"/>
</dbReference>
<keyword evidence="5 11" id="KW-0479">Metal-binding</keyword>
<evidence type="ECO:0000256" key="3">
    <source>
        <dbReference type="ARBA" id="ARBA00022694"/>
    </source>
</evidence>
<keyword evidence="7 11" id="KW-0692">RNA repair</keyword>
<dbReference type="SUPFAM" id="SSF81891">
    <property type="entry name" value="Poly A polymerase C-terminal region-like"/>
    <property type="match status" value="1"/>
</dbReference>
<dbReference type="RefSeq" id="WP_087059633.1">
    <property type="nucleotide sequence ID" value="NZ_FUKW01000132.1"/>
</dbReference>
<dbReference type="Gene3D" id="3.30.460.10">
    <property type="entry name" value="Beta Polymerase, domain 2"/>
    <property type="match status" value="1"/>
</dbReference>
<comment type="subunit">
    <text evidence="11">Homodimer.</text>
</comment>
<feature type="binding site" evidence="11">
    <location>
        <position position="164"/>
    </location>
    <ligand>
        <name>ATP</name>
        <dbReference type="ChEBI" id="CHEBI:30616"/>
    </ligand>
</feature>
<sequence length="405" mass="46571">MANNRIELDNVFIEALPVLNKLNSTGFEAYFVGGSVRDALLNHEVNDVDIATSAFPNEVKKLFKKTIDVGIEHGTVLVLSGEHSYEITTFRTESTYQDFRRPDSVTFVRSLKEDLKRRDFTINALAMDGDGVIHDYFNGKEDLNSRLIKAVGIPDERFNEDALRMLRATRFAAQLDFEIDRHTTEAIKKHAALLSHIAIERIQIEFIKMLLGKSKNKGLLYFIKTNLYAYCPGLDKQGLEGLISIEKPFENEIQIWVSYLMCSTLMPTEVRGFLRSWKLSNKNIQDIETVYMTAHERLHKQISKETIYKVGKRLSLETENVLALLKYDSNRRLVEKFYNDLPIYSKKDLAISGKDLLKLTDQKAGIWLGDLLDRVEQAVLDQEIENDYSQILKWITANQLIPKQK</sequence>
<keyword evidence="8 11" id="KW-0067">ATP-binding</keyword>
<evidence type="ECO:0000256" key="7">
    <source>
        <dbReference type="ARBA" id="ARBA00022800"/>
    </source>
</evidence>
<dbReference type="GO" id="GO:0160016">
    <property type="term" value="F:CCACCA tRNA nucleotidyltransferase activity"/>
    <property type="evidence" value="ECO:0007669"/>
    <property type="project" value="RHEA"/>
</dbReference>
<evidence type="ECO:0000256" key="5">
    <source>
        <dbReference type="ARBA" id="ARBA00022723"/>
    </source>
</evidence>
<evidence type="ECO:0000256" key="11">
    <source>
        <dbReference type="HAMAP-Rule" id="MF_01263"/>
    </source>
</evidence>
<feature type="binding site" evidence="11">
    <location>
        <position position="37"/>
    </location>
    <ligand>
        <name>ATP</name>
        <dbReference type="ChEBI" id="CHEBI:30616"/>
    </ligand>
</feature>
<feature type="binding site" evidence="11">
    <location>
        <position position="34"/>
    </location>
    <ligand>
        <name>ATP</name>
        <dbReference type="ChEBI" id="CHEBI:30616"/>
    </ligand>
</feature>
<evidence type="ECO:0000259" key="12">
    <source>
        <dbReference type="Pfam" id="PF01743"/>
    </source>
</evidence>
<dbReference type="Gene3D" id="1.10.3090.10">
    <property type="entry name" value="cca-adding enzyme, domain 2"/>
    <property type="match status" value="1"/>
</dbReference>
<reference evidence="15 16" key="1">
    <citation type="submission" date="2017-02" db="EMBL/GenBank/DDBJ databases">
        <authorList>
            <person name="Peterson S.W."/>
        </authorList>
    </citation>
    <scope>NUCLEOTIDE SEQUENCE [LARGE SCALE GENOMIC DNA]</scope>
    <source>
        <strain evidence="15 16">42ea</strain>
    </source>
</reference>
<evidence type="ECO:0000256" key="8">
    <source>
        <dbReference type="ARBA" id="ARBA00022840"/>
    </source>
</evidence>
<feature type="binding site" evidence="11">
    <location>
        <position position="118"/>
    </location>
    <ligand>
        <name>ATP</name>
        <dbReference type="ChEBI" id="CHEBI:30616"/>
    </ligand>
</feature>
<dbReference type="EC" id="2.7.7.72" evidence="11"/>
<name>A0A1R4KDW1_9LACT</name>
<dbReference type="PANTHER" id="PTHR46173">
    <property type="entry name" value="CCA TRNA NUCLEOTIDYLTRANSFERASE 1, MITOCHONDRIAL"/>
    <property type="match status" value="1"/>
</dbReference>
<feature type="binding site" evidence="11">
    <location>
        <position position="167"/>
    </location>
    <ligand>
        <name>CTP</name>
        <dbReference type="ChEBI" id="CHEBI:37563"/>
    </ligand>
</feature>
<dbReference type="InterPro" id="IPR032828">
    <property type="entry name" value="PolyA_RNA-bd"/>
</dbReference>
<keyword evidence="6 11" id="KW-0547">Nucleotide-binding</keyword>
<evidence type="ECO:0000256" key="6">
    <source>
        <dbReference type="ARBA" id="ARBA00022741"/>
    </source>
</evidence>
<dbReference type="EMBL" id="FUKW01000132">
    <property type="protein sequence ID" value="SJN42486.1"/>
    <property type="molecule type" value="Genomic_DNA"/>
</dbReference>
<evidence type="ECO:0000256" key="1">
    <source>
        <dbReference type="ARBA" id="ARBA00001946"/>
    </source>
</evidence>
<feature type="domain" description="Poly A polymerase head" evidence="12">
    <location>
        <begin position="29"/>
        <end position="148"/>
    </location>
</feature>
<feature type="binding site" evidence="11">
    <location>
        <position position="34"/>
    </location>
    <ligand>
        <name>CTP</name>
        <dbReference type="ChEBI" id="CHEBI:37563"/>
    </ligand>
</feature>
<dbReference type="InterPro" id="IPR002646">
    <property type="entry name" value="PolA_pol_head_dom"/>
</dbReference>
<dbReference type="Pfam" id="PF13735">
    <property type="entry name" value="tRNA_NucTran2_2"/>
    <property type="match status" value="1"/>
</dbReference>
<organism evidence="15 16">
    <name type="scientific">Marinilactibacillus psychrotolerans 42ea</name>
    <dbReference type="NCBI Taxonomy" id="1255609"/>
    <lineage>
        <taxon>Bacteria</taxon>
        <taxon>Bacillati</taxon>
        <taxon>Bacillota</taxon>
        <taxon>Bacilli</taxon>
        <taxon>Lactobacillales</taxon>
        <taxon>Carnobacteriaceae</taxon>
        <taxon>Marinilactibacillus</taxon>
    </lineage>
</organism>
<comment type="cofactor">
    <cofactor evidence="1 11">
        <name>Mg(2+)</name>
        <dbReference type="ChEBI" id="CHEBI:18420"/>
    </cofactor>
</comment>